<proteinExistence type="predicted"/>
<reference evidence="1" key="1">
    <citation type="submission" date="2021-12" db="EMBL/GenBank/DDBJ databases">
        <authorList>
            <person name="Rodrigo-Torres L."/>
            <person name="Arahal R. D."/>
            <person name="Lucena T."/>
        </authorList>
    </citation>
    <scope>NUCLEOTIDE SEQUENCE</scope>
    <source>
        <strain evidence="1">CECT 8858</strain>
    </source>
</reference>
<sequence>MQYFMNIIGLSNKKMIKFGFLTLFSFLWFLGFSEDFAKWLALNKVIPSDYRYGDLYRMSNLAQFKVPLQKCNIPETTESNHTSLILLGDSFTENERIEKNHFKGLDNYQRFFITDTIRIKIDTTKRNILIIETVERHFRERFVKPYMNLQLVDNESDTGKIDGRSILERIIKGHIPYSAERHESVLFSSNFFLTFKEWKAWVNWHCFNRVDKNVMLSKDKKHILYYADAQSSGIHSSFDKISDNEVTKMVENLNLTYQHYKKLGFDEVYLTIAPNKTSILGTDLGKYNHLIDRIQQHSSLKMPFFDVYTPFKKSKKMLYDIGDTHWNCDGKQIWLDEVNEKL</sequence>
<evidence type="ECO:0008006" key="3">
    <source>
        <dbReference type="Google" id="ProtNLM"/>
    </source>
</evidence>
<dbReference type="Proteomes" id="UP000837932">
    <property type="component" value="Unassembled WGS sequence"/>
</dbReference>
<comment type="caution">
    <text evidence="1">The sequence shown here is derived from an EMBL/GenBank/DDBJ whole genome shotgun (WGS) entry which is preliminary data.</text>
</comment>
<dbReference type="EMBL" id="CAKLPY010000001">
    <property type="protein sequence ID" value="CAH0995616.1"/>
    <property type="molecule type" value="Genomic_DNA"/>
</dbReference>
<protein>
    <recommendedName>
        <fullName evidence="3">AlgX/AlgJ SGNH hydrolase-like domain-containing protein</fullName>
    </recommendedName>
</protein>
<keyword evidence="2" id="KW-1185">Reference proteome</keyword>
<organism evidence="1 2">
    <name type="scientific">Emticicia aquatica</name>
    <dbReference type="NCBI Taxonomy" id="1681835"/>
    <lineage>
        <taxon>Bacteria</taxon>
        <taxon>Pseudomonadati</taxon>
        <taxon>Bacteroidota</taxon>
        <taxon>Cytophagia</taxon>
        <taxon>Cytophagales</taxon>
        <taxon>Leadbetterellaceae</taxon>
        <taxon>Emticicia</taxon>
    </lineage>
</organism>
<gene>
    <name evidence="1" type="ORF">EMA8858_01739</name>
</gene>
<name>A0ABN8EUJ1_9BACT</name>
<evidence type="ECO:0000313" key="1">
    <source>
        <dbReference type="EMBL" id="CAH0995616.1"/>
    </source>
</evidence>
<accession>A0ABN8EUJ1</accession>
<evidence type="ECO:0000313" key="2">
    <source>
        <dbReference type="Proteomes" id="UP000837932"/>
    </source>
</evidence>